<dbReference type="Proteomes" id="UP000663720">
    <property type="component" value="Chromosome"/>
</dbReference>
<proteinExistence type="predicted"/>
<organism evidence="1 2">
    <name type="scientific">Desulfonema limicola</name>
    <dbReference type="NCBI Taxonomy" id="45656"/>
    <lineage>
        <taxon>Bacteria</taxon>
        <taxon>Pseudomonadati</taxon>
        <taxon>Thermodesulfobacteriota</taxon>
        <taxon>Desulfobacteria</taxon>
        <taxon>Desulfobacterales</taxon>
        <taxon>Desulfococcaceae</taxon>
        <taxon>Desulfonema</taxon>
    </lineage>
</organism>
<evidence type="ECO:0000313" key="1">
    <source>
        <dbReference type="EMBL" id="QTA81831.1"/>
    </source>
</evidence>
<gene>
    <name evidence="1" type="ORF">dnl_41820</name>
</gene>
<accession>A0A975BAL4</accession>
<evidence type="ECO:0000313" key="2">
    <source>
        <dbReference type="Proteomes" id="UP000663720"/>
    </source>
</evidence>
<dbReference type="AlphaFoldDB" id="A0A975BAL4"/>
<reference evidence="1" key="1">
    <citation type="journal article" date="2021" name="Microb. Physiol.">
        <title>Proteogenomic Insights into the Physiology of Marine, Sulfate-Reducing, Filamentous Desulfonema limicola and Desulfonema magnum.</title>
        <authorList>
            <person name="Schnaars V."/>
            <person name="Wohlbrand L."/>
            <person name="Scheve S."/>
            <person name="Hinrichs C."/>
            <person name="Reinhardt R."/>
            <person name="Rabus R."/>
        </authorList>
    </citation>
    <scope>NUCLEOTIDE SEQUENCE</scope>
    <source>
        <strain evidence="1">5ac10</strain>
    </source>
</reference>
<protein>
    <submittedName>
        <fullName evidence="1">Uncharacterized protein</fullName>
    </submittedName>
</protein>
<keyword evidence="2" id="KW-1185">Reference proteome</keyword>
<name>A0A975BAL4_9BACT</name>
<dbReference type="EMBL" id="CP061799">
    <property type="protein sequence ID" value="QTA81831.1"/>
    <property type="molecule type" value="Genomic_DNA"/>
</dbReference>
<dbReference type="RefSeq" id="WP_207687816.1">
    <property type="nucleotide sequence ID" value="NZ_CP061799.1"/>
</dbReference>
<dbReference type="KEGG" id="dli:dnl_41820"/>
<sequence>MNQESACELLADKIREIFQHGIKITDDVKHYIDSTFSCSCDTGLEKILNDESDTEKEPLIELLFFPDESIQVQLEGILESYNFENKDMEKILEYLIQKISVIGFQDTPGFNNFNFLIPRWAAAQFISRLNICRKINPLIIQAVDNYVESSLKNIVKVKLRNSRFIDIDTRVYFLCNFFKNLHASDDEFLQILDFILDFLDEIKDDITIFKALIQRKKSLFKNLHQAVKFEDQFKNSNMEILLLQGVRTPYINPEHTRKKMDFIDKICISVFGRTEHLEQVYTSYQEYDDNSDIQKIVQVLS</sequence>